<keyword evidence="1" id="KW-0472">Membrane</keyword>
<keyword evidence="1" id="KW-1133">Transmembrane helix</keyword>
<organism evidence="2 3">
    <name type="scientific">Cyprinodon variegatus</name>
    <name type="common">Sheepshead minnow</name>
    <dbReference type="NCBI Taxonomy" id="28743"/>
    <lineage>
        <taxon>Eukaryota</taxon>
        <taxon>Metazoa</taxon>
        <taxon>Chordata</taxon>
        <taxon>Craniata</taxon>
        <taxon>Vertebrata</taxon>
        <taxon>Euteleostomi</taxon>
        <taxon>Actinopterygii</taxon>
        <taxon>Neopterygii</taxon>
        <taxon>Teleostei</taxon>
        <taxon>Neoteleostei</taxon>
        <taxon>Acanthomorphata</taxon>
        <taxon>Ovalentaria</taxon>
        <taxon>Atherinomorphae</taxon>
        <taxon>Cyprinodontiformes</taxon>
        <taxon>Cyprinodontidae</taxon>
        <taxon>Cyprinodon</taxon>
    </lineage>
</organism>
<dbReference type="Proteomes" id="UP000265020">
    <property type="component" value="Unassembled WGS sequence"/>
</dbReference>
<dbReference type="Ensembl" id="ENSCVAT00000032815.1">
    <property type="protein sequence ID" value="ENSCVAP00000018666.1"/>
    <property type="gene ID" value="ENSCVAG00000021953.1"/>
</dbReference>
<protein>
    <submittedName>
        <fullName evidence="2">Uncharacterized protein</fullName>
    </submittedName>
</protein>
<reference evidence="2" key="2">
    <citation type="submission" date="2025-09" db="UniProtKB">
        <authorList>
            <consortium name="Ensembl"/>
        </authorList>
    </citation>
    <scope>IDENTIFICATION</scope>
</reference>
<evidence type="ECO:0000313" key="2">
    <source>
        <dbReference type="Ensembl" id="ENSCVAP00000018666.1"/>
    </source>
</evidence>
<dbReference type="InterPro" id="IPR038780">
    <property type="entry name" value="ALN"/>
</dbReference>
<keyword evidence="1" id="KW-0812">Transmembrane</keyword>
<dbReference type="Pfam" id="PF17696">
    <property type="entry name" value="ALN"/>
    <property type="match status" value="1"/>
</dbReference>
<name>A0A3Q2DH94_CYPVA</name>
<evidence type="ECO:0000256" key="1">
    <source>
        <dbReference type="SAM" id="Phobius"/>
    </source>
</evidence>
<accession>A0A3Q2DH94</accession>
<proteinExistence type="predicted"/>
<sequence>LVIFIWYKSRLVGPSVSRNMGPSATPVTPSADNMFKSNGLPVNLPKHSYWMDFWAFVLFDVALFLFVYFIVP</sequence>
<reference evidence="2" key="1">
    <citation type="submission" date="2025-08" db="UniProtKB">
        <authorList>
            <consortium name="Ensembl"/>
        </authorList>
    </citation>
    <scope>IDENTIFICATION</scope>
</reference>
<evidence type="ECO:0000313" key="3">
    <source>
        <dbReference type="Proteomes" id="UP000265020"/>
    </source>
</evidence>
<dbReference type="AlphaFoldDB" id="A0A3Q2DH94"/>
<dbReference type="OMA" id="VIFIWYK"/>
<dbReference type="GeneTree" id="ENSGT01150000287428"/>
<feature type="transmembrane region" description="Helical" evidence="1">
    <location>
        <begin position="53"/>
        <end position="71"/>
    </location>
</feature>
<keyword evidence="3" id="KW-1185">Reference proteome</keyword>